<feature type="region of interest" description="Disordered" evidence="1">
    <location>
        <begin position="37"/>
        <end position="58"/>
    </location>
</feature>
<reference evidence="4" key="1">
    <citation type="journal article" date="2019" name="Int. J. Syst. Evol. Microbiol.">
        <title>The Global Catalogue of Microorganisms (GCM) 10K type strain sequencing project: providing services to taxonomists for standard genome sequencing and annotation.</title>
        <authorList>
            <consortium name="The Broad Institute Genomics Platform"/>
            <consortium name="The Broad Institute Genome Sequencing Center for Infectious Disease"/>
            <person name="Wu L."/>
            <person name="Ma J."/>
        </authorList>
    </citation>
    <scope>NUCLEOTIDE SEQUENCE [LARGE SCALE GENOMIC DNA]</scope>
    <source>
        <strain evidence="4">JCM 3272</strain>
    </source>
</reference>
<keyword evidence="4" id="KW-1185">Reference proteome</keyword>
<keyword evidence="2" id="KW-1133">Transmembrane helix</keyword>
<dbReference type="EMBL" id="BAAARV010000123">
    <property type="protein sequence ID" value="GAA2390486.1"/>
    <property type="molecule type" value="Genomic_DNA"/>
</dbReference>
<dbReference type="Proteomes" id="UP001501444">
    <property type="component" value="Unassembled WGS sequence"/>
</dbReference>
<protein>
    <submittedName>
        <fullName evidence="3">Uncharacterized protein</fullName>
    </submittedName>
</protein>
<comment type="caution">
    <text evidence="3">The sequence shown here is derived from an EMBL/GenBank/DDBJ whole genome shotgun (WGS) entry which is preliminary data.</text>
</comment>
<organism evidence="3 4">
    <name type="scientific">Dactylosporangium salmoneum</name>
    <dbReference type="NCBI Taxonomy" id="53361"/>
    <lineage>
        <taxon>Bacteria</taxon>
        <taxon>Bacillati</taxon>
        <taxon>Actinomycetota</taxon>
        <taxon>Actinomycetes</taxon>
        <taxon>Micromonosporales</taxon>
        <taxon>Micromonosporaceae</taxon>
        <taxon>Dactylosporangium</taxon>
    </lineage>
</organism>
<evidence type="ECO:0000256" key="2">
    <source>
        <dbReference type="SAM" id="Phobius"/>
    </source>
</evidence>
<evidence type="ECO:0000313" key="3">
    <source>
        <dbReference type="EMBL" id="GAA2390486.1"/>
    </source>
</evidence>
<gene>
    <name evidence="3" type="ORF">GCM10010170_102530</name>
</gene>
<dbReference type="RefSeq" id="WP_344620044.1">
    <property type="nucleotide sequence ID" value="NZ_BAAARV010000123.1"/>
</dbReference>
<keyword evidence="2" id="KW-0472">Membrane</keyword>
<name>A0ABP5UYE3_9ACTN</name>
<evidence type="ECO:0000313" key="4">
    <source>
        <dbReference type="Proteomes" id="UP001501444"/>
    </source>
</evidence>
<keyword evidence="2" id="KW-0812">Transmembrane</keyword>
<evidence type="ECO:0000256" key="1">
    <source>
        <dbReference type="SAM" id="MobiDB-lite"/>
    </source>
</evidence>
<sequence>MRDWIAAVVAALGVLLVLAGGALIFWQALGEARPLKPALPTPEPDYTPDYASDAPAPQPASVPVTSRLFGAVKNPTSADRLIFWGIILLVLSAIAAGAISFDLGAKGGS</sequence>
<proteinExistence type="predicted"/>
<accession>A0ABP5UYE3</accession>
<feature type="transmembrane region" description="Helical" evidence="2">
    <location>
        <begin position="81"/>
        <end position="101"/>
    </location>
</feature>